<dbReference type="EMBL" id="UZAK01007511">
    <property type="protein sequence ID" value="VDO92602.1"/>
    <property type="molecule type" value="Genomic_DNA"/>
</dbReference>
<dbReference type="AlphaFoldDB" id="A0A183JQQ1"/>
<evidence type="ECO:0000313" key="2">
    <source>
        <dbReference type="Proteomes" id="UP000279833"/>
    </source>
</evidence>
<gene>
    <name evidence="1" type="ORF">SCUD_LOCUS5040</name>
</gene>
<organism evidence="3">
    <name type="scientific">Schistosoma curassoni</name>
    <dbReference type="NCBI Taxonomy" id="6186"/>
    <lineage>
        <taxon>Eukaryota</taxon>
        <taxon>Metazoa</taxon>
        <taxon>Spiralia</taxon>
        <taxon>Lophotrochozoa</taxon>
        <taxon>Platyhelminthes</taxon>
        <taxon>Trematoda</taxon>
        <taxon>Digenea</taxon>
        <taxon>Strigeidida</taxon>
        <taxon>Schistosomatoidea</taxon>
        <taxon>Schistosomatidae</taxon>
        <taxon>Schistosoma</taxon>
    </lineage>
</organism>
<protein>
    <submittedName>
        <fullName evidence="1 3">Uncharacterized protein</fullName>
    </submittedName>
</protein>
<accession>A0A183JQQ1</accession>
<proteinExistence type="predicted"/>
<keyword evidence="2" id="KW-1185">Reference proteome</keyword>
<sequence length="254" mass="29063">MLLDHEHSPSIVYSIYRKLWTSNVCASCTDCLDIALSHNLYKHQLRNATVLEGKQIVKKVYSKRQPIVLTAAAGFMSRTDSIDTMNNSNVNRSIFNNENGFSTIHHVPKNSSGAYIPPNFITGAHLAPAHSIFSDINKENYTKWSFSTTFNPSTTSQLNEVVREDTLTDFPLYKQQNQTEEEIHSFGGGNQRQIMEDDNELPQIHSDYLYDADYDLPEEMNKYQGNLDLTQLLYDQCFFDFDIPLGSECRALNW</sequence>
<dbReference type="WBParaSite" id="SCUD_0000504001-mRNA-1">
    <property type="protein sequence ID" value="SCUD_0000504001-mRNA-1"/>
    <property type="gene ID" value="SCUD_0000504001"/>
</dbReference>
<reference evidence="3" key="1">
    <citation type="submission" date="2016-06" db="UniProtKB">
        <authorList>
            <consortium name="WormBaseParasite"/>
        </authorList>
    </citation>
    <scope>IDENTIFICATION</scope>
</reference>
<name>A0A183JQQ1_9TREM</name>
<reference evidence="1 2" key="2">
    <citation type="submission" date="2018-11" db="EMBL/GenBank/DDBJ databases">
        <authorList>
            <consortium name="Pathogen Informatics"/>
        </authorList>
    </citation>
    <scope>NUCLEOTIDE SEQUENCE [LARGE SCALE GENOMIC DNA]</scope>
    <source>
        <strain evidence="1">Dakar</strain>
        <strain evidence="2">Dakar, Senegal</strain>
    </source>
</reference>
<dbReference type="Proteomes" id="UP000279833">
    <property type="component" value="Unassembled WGS sequence"/>
</dbReference>
<evidence type="ECO:0000313" key="3">
    <source>
        <dbReference type="WBParaSite" id="SCUD_0000504001-mRNA-1"/>
    </source>
</evidence>
<evidence type="ECO:0000313" key="1">
    <source>
        <dbReference type="EMBL" id="VDO92602.1"/>
    </source>
</evidence>
<dbReference type="STRING" id="6186.A0A183JQQ1"/>